<dbReference type="SUPFAM" id="SSF89028">
    <property type="entry name" value="Cobalamin adenosyltransferase-like"/>
    <property type="match status" value="1"/>
</dbReference>
<dbReference type="InterPro" id="IPR016030">
    <property type="entry name" value="CblAdoTrfase-like"/>
</dbReference>
<dbReference type="Gene3D" id="1.20.1200.10">
    <property type="entry name" value="Cobalamin adenosyltransferase-like"/>
    <property type="match status" value="1"/>
</dbReference>
<evidence type="ECO:0000256" key="2">
    <source>
        <dbReference type="ARBA" id="ARBA00022741"/>
    </source>
</evidence>
<dbReference type="GO" id="GO:0005524">
    <property type="term" value="F:ATP binding"/>
    <property type="evidence" value="ECO:0007669"/>
    <property type="project" value="UniProtKB-KW"/>
</dbReference>
<feature type="domain" description="Cobalamin adenosyltransferase-like" evidence="4">
    <location>
        <begin position="29"/>
        <end position="160"/>
    </location>
</feature>
<evidence type="ECO:0000259" key="4">
    <source>
        <dbReference type="Pfam" id="PF01923"/>
    </source>
</evidence>
<keyword evidence="2" id="KW-0547">Nucleotide-binding</keyword>
<evidence type="ECO:0000256" key="1">
    <source>
        <dbReference type="ARBA" id="ARBA00022679"/>
    </source>
</evidence>
<protein>
    <submittedName>
        <fullName evidence="5">ATP--cob(I)alamin adenosyltransferase</fullName>
    </submittedName>
</protein>
<dbReference type="EMBL" id="DWXE01000040">
    <property type="protein sequence ID" value="HJB91822.1"/>
    <property type="molecule type" value="Genomic_DNA"/>
</dbReference>
<name>A0A9D2SEM5_9FIRM</name>
<comment type="caution">
    <text evidence="5">The sequence shown here is derived from an EMBL/GenBank/DDBJ whole genome shotgun (WGS) entry which is preliminary data.</text>
</comment>
<reference evidence="5" key="1">
    <citation type="journal article" date="2021" name="PeerJ">
        <title>Extensive microbial diversity within the chicken gut microbiome revealed by metagenomics and culture.</title>
        <authorList>
            <person name="Gilroy R."/>
            <person name="Ravi A."/>
            <person name="Getino M."/>
            <person name="Pursley I."/>
            <person name="Horton D.L."/>
            <person name="Alikhan N.F."/>
            <person name="Baker D."/>
            <person name="Gharbi K."/>
            <person name="Hall N."/>
            <person name="Watson M."/>
            <person name="Adriaenssens E.M."/>
            <person name="Foster-Nyarko E."/>
            <person name="Jarju S."/>
            <person name="Secka A."/>
            <person name="Antonio M."/>
            <person name="Oren A."/>
            <person name="Chaudhuri R.R."/>
            <person name="La Ragione R."/>
            <person name="Hildebrand F."/>
            <person name="Pallen M.J."/>
        </authorList>
    </citation>
    <scope>NUCLEOTIDE SEQUENCE</scope>
    <source>
        <strain evidence="5">USAMLcec3-2134</strain>
    </source>
</reference>
<gene>
    <name evidence="5" type="ORF">H9763_10235</name>
</gene>
<evidence type="ECO:0000313" key="5">
    <source>
        <dbReference type="EMBL" id="HJB91822.1"/>
    </source>
</evidence>
<accession>A0A9D2SEM5</accession>
<sequence length="177" mass="20042">MGNLYRSPYEAYPFLADAPEDLRCDFELMTDELSSLTGLLAAKVKAAGMGKELEEELLWIDELIYHANPSLRTCFSLRPEEIQKLADRTRELMEEASGEVNRFVLPCGCETAALAHVLRVKGKELVRLLYRHVQQGHEAPEGLVDFVNLLSGYFFGLALKLNRTEGVAERDFVSRNY</sequence>
<dbReference type="Proteomes" id="UP000886883">
    <property type="component" value="Unassembled WGS sequence"/>
</dbReference>
<dbReference type="AlphaFoldDB" id="A0A9D2SEM5"/>
<keyword evidence="3" id="KW-0067">ATP-binding</keyword>
<organism evidence="5 6">
    <name type="scientific">Candidatus Eisenbergiella merdigallinarum</name>
    <dbReference type="NCBI Taxonomy" id="2838552"/>
    <lineage>
        <taxon>Bacteria</taxon>
        <taxon>Bacillati</taxon>
        <taxon>Bacillota</taxon>
        <taxon>Clostridia</taxon>
        <taxon>Lachnospirales</taxon>
        <taxon>Lachnospiraceae</taxon>
        <taxon>Eisenbergiella</taxon>
    </lineage>
</organism>
<proteinExistence type="predicted"/>
<evidence type="ECO:0000256" key="3">
    <source>
        <dbReference type="ARBA" id="ARBA00022840"/>
    </source>
</evidence>
<dbReference type="GO" id="GO:0016740">
    <property type="term" value="F:transferase activity"/>
    <property type="evidence" value="ECO:0007669"/>
    <property type="project" value="UniProtKB-KW"/>
</dbReference>
<dbReference type="Pfam" id="PF01923">
    <property type="entry name" value="Cob_adeno_trans"/>
    <property type="match status" value="1"/>
</dbReference>
<evidence type="ECO:0000313" key="6">
    <source>
        <dbReference type="Proteomes" id="UP000886883"/>
    </source>
</evidence>
<reference evidence="5" key="2">
    <citation type="submission" date="2021-04" db="EMBL/GenBank/DDBJ databases">
        <authorList>
            <person name="Gilroy R."/>
        </authorList>
    </citation>
    <scope>NUCLEOTIDE SEQUENCE</scope>
    <source>
        <strain evidence="5">USAMLcec3-2134</strain>
    </source>
</reference>
<dbReference type="InterPro" id="IPR036451">
    <property type="entry name" value="CblAdoTrfase-like_sf"/>
</dbReference>
<keyword evidence="1" id="KW-0808">Transferase</keyword>